<keyword evidence="2 6" id="KW-0143">Chaperone</keyword>
<evidence type="ECO:0000256" key="3">
    <source>
        <dbReference type="ARBA" id="ARBA00031971"/>
    </source>
</evidence>
<evidence type="ECO:0000256" key="1">
    <source>
        <dbReference type="ARBA" id="ARBA00006975"/>
    </source>
</evidence>
<dbReference type="GO" id="GO:0005739">
    <property type="term" value="C:mitochondrion"/>
    <property type="evidence" value="ECO:0007669"/>
    <property type="project" value="TreeGrafter"/>
</dbReference>
<dbReference type="AlphaFoldDB" id="A0A1D1ZSZ4"/>
<reference evidence="8" key="1">
    <citation type="submission" date="2015-08" db="EMBL/GenBank/DDBJ databases">
        <authorList>
            <person name="Babu N.S."/>
            <person name="Beckwith C.J."/>
            <person name="Beseler K.G."/>
            <person name="Brison A."/>
            <person name="Carone J.V."/>
            <person name="Caskin T.P."/>
            <person name="Diamond M."/>
            <person name="Durham M.E."/>
            <person name="Foxe J.M."/>
            <person name="Go M."/>
            <person name="Henderson B.A."/>
            <person name="Jones I.B."/>
            <person name="McGettigan J.A."/>
            <person name="Micheletti S.J."/>
            <person name="Nasrallah M.E."/>
            <person name="Ortiz D."/>
            <person name="Piller C.R."/>
            <person name="Privatt S.R."/>
            <person name="Schneider S.L."/>
            <person name="Sharp S."/>
            <person name="Smith T.C."/>
            <person name="Stanton J.D."/>
            <person name="Ullery H.E."/>
            <person name="Wilson R.J."/>
            <person name="Serrano M.G."/>
            <person name="Buck G."/>
            <person name="Lee V."/>
            <person name="Wang Y."/>
            <person name="Carvalho R."/>
            <person name="Voegtly L."/>
            <person name="Shi R."/>
            <person name="Duckworth R."/>
            <person name="Johnson A."/>
            <person name="Loviza R."/>
            <person name="Walstead R."/>
            <person name="Shah Z."/>
            <person name="Kiflezghi M."/>
            <person name="Wade K."/>
            <person name="Ball S.L."/>
            <person name="Bradley K.W."/>
            <person name="Asai D.J."/>
            <person name="Bowman C.A."/>
            <person name="Russell D.A."/>
            <person name="Pope W.H."/>
            <person name="Jacobs-Sera D."/>
            <person name="Hendrix R.W."/>
            <person name="Hatfull G.F."/>
        </authorList>
    </citation>
    <scope>NUCLEOTIDE SEQUENCE</scope>
</reference>
<dbReference type="InterPro" id="IPR020818">
    <property type="entry name" value="Chaperonin_GroES"/>
</dbReference>
<organism evidence="8">
    <name type="scientific">Auxenochlorella protothecoides</name>
    <name type="common">Green microalga</name>
    <name type="synonym">Chlorella protothecoides</name>
    <dbReference type="NCBI Taxonomy" id="3075"/>
    <lineage>
        <taxon>Eukaryota</taxon>
        <taxon>Viridiplantae</taxon>
        <taxon>Chlorophyta</taxon>
        <taxon>core chlorophytes</taxon>
        <taxon>Trebouxiophyceae</taxon>
        <taxon>Chlorellales</taxon>
        <taxon>Chlorellaceae</taxon>
        <taxon>Auxenochlorella</taxon>
    </lineage>
</organism>
<dbReference type="PANTHER" id="PTHR10772:SF63">
    <property type="entry name" value="20 KDA CHAPERONIN, CHLOROPLASTIC"/>
    <property type="match status" value="1"/>
</dbReference>
<accession>A0A1D1ZSZ4</accession>
<dbReference type="PROSITE" id="PS00681">
    <property type="entry name" value="CHAPERONINS_CPN10"/>
    <property type="match status" value="1"/>
</dbReference>
<dbReference type="EMBL" id="GDKF01008671">
    <property type="protein sequence ID" value="JAT69951.1"/>
    <property type="molecule type" value="Transcribed_RNA"/>
</dbReference>
<comment type="similarity">
    <text evidence="1 6">Belongs to the GroES chaperonin family.</text>
</comment>
<dbReference type="HAMAP" id="MF_00580">
    <property type="entry name" value="CH10"/>
    <property type="match status" value="1"/>
</dbReference>
<dbReference type="GO" id="GO:0005524">
    <property type="term" value="F:ATP binding"/>
    <property type="evidence" value="ECO:0007669"/>
    <property type="project" value="InterPro"/>
</dbReference>
<proteinExistence type="inferred from homology"/>
<dbReference type="CDD" id="cd00320">
    <property type="entry name" value="cpn10"/>
    <property type="match status" value="2"/>
</dbReference>
<dbReference type="Pfam" id="PF00166">
    <property type="entry name" value="Cpn10"/>
    <property type="match status" value="2"/>
</dbReference>
<dbReference type="SUPFAM" id="SSF50129">
    <property type="entry name" value="GroES-like"/>
    <property type="match status" value="2"/>
</dbReference>
<evidence type="ECO:0000256" key="4">
    <source>
        <dbReference type="ARBA" id="ARBA00073031"/>
    </source>
</evidence>
<dbReference type="GO" id="GO:0046872">
    <property type="term" value="F:metal ion binding"/>
    <property type="evidence" value="ECO:0007669"/>
    <property type="project" value="TreeGrafter"/>
</dbReference>
<name>A0A1D1ZSZ4_AUXPR</name>
<dbReference type="PRINTS" id="PR00297">
    <property type="entry name" value="CHAPERONIN10"/>
</dbReference>
<dbReference type="InterPro" id="IPR011032">
    <property type="entry name" value="GroES-like_sf"/>
</dbReference>
<dbReference type="Gene3D" id="2.30.33.40">
    <property type="entry name" value="GroES chaperonin"/>
    <property type="match status" value="2"/>
</dbReference>
<dbReference type="PANTHER" id="PTHR10772">
    <property type="entry name" value="10 KDA HEAT SHOCK PROTEIN"/>
    <property type="match status" value="1"/>
</dbReference>
<evidence type="ECO:0000256" key="7">
    <source>
        <dbReference type="SAM" id="MobiDB-lite"/>
    </source>
</evidence>
<sequence length="269" mass="28492">SYPCKTPNSKLDIPPTPADSSLSHPPMPLAAMVSVVQPTATLRAWPTARPSRCSRLVVRAQTAIKIPAEFKQVIPKGQLVLSKVAETEAKTLGGILLPSSAQRAPTSGDVVAVGDGRLPDRTHEFTLSPGDTILYSKFGIGVTELEVAGEAHILIREEDVLGTLPSSGATAADVPRLQPLHDRVLVKVQESAGVSIGGVLLPDSARSKPLSGEVVAVGPGKFDKDGARIPPRLQKGDKVVYFKYAGDSMETPEGVKYVVLHEQDVLCKV</sequence>
<evidence type="ECO:0000313" key="8">
    <source>
        <dbReference type="EMBL" id="JAT69951.1"/>
    </source>
</evidence>
<dbReference type="GO" id="GO:0044183">
    <property type="term" value="F:protein folding chaperone"/>
    <property type="evidence" value="ECO:0007669"/>
    <property type="project" value="InterPro"/>
</dbReference>
<dbReference type="GO" id="GO:0051087">
    <property type="term" value="F:protein-folding chaperone binding"/>
    <property type="evidence" value="ECO:0007669"/>
    <property type="project" value="TreeGrafter"/>
</dbReference>
<evidence type="ECO:0000256" key="6">
    <source>
        <dbReference type="RuleBase" id="RU003479"/>
    </source>
</evidence>
<dbReference type="FunFam" id="2.30.33.40:FF:000001">
    <property type="entry name" value="10 kDa chaperonin"/>
    <property type="match status" value="1"/>
</dbReference>
<evidence type="ECO:0000256" key="5">
    <source>
        <dbReference type="ARBA" id="ARBA00079398"/>
    </source>
</evidence>
<evidence type="ECO:0000256" key="2">
    <source>
        <dbReference type="ARBA" id="ARBA00023186"/>
    </source>
</evidence>
<dbReference type="GO" id="GO:0051082">
    <property type="term" value="F:unfolded protein binding"/>
    <property type="evidence" value="ECO:0007669"/>
    <property type="project" value="TreeGrafter"/>
</dbReference>
<feature type="non-terminal residue" evidence="8">
    <location>
        <position position="1"/>
    </location>
</feature>
<gene>
    <name evidence="8" type="ORF">g.12551</name>
</gene>
<dbReference type="SMART" id="SM00883">
    <property type="entry name" value="Cpn10"/>
    <property type="match status" value="2"/>
</dbReference>
<dbReference type="InterPro" id="IPR037124">
    <property type="entry name" value="Chaperonin_GroES_sf"/>
</dbReference>
<dbReference type="InterPro" id="IPR018369">
    <property type="entry name" value="Chaprnonin_Cpn10_CS"/>
</dbReference>
<feature type="region of interest" description="Disordered" evidence="7">
    <location>
        <begin position="1"/>
        <end position="25"/>
    </location>
</feature>
<protein>
    <recommendedName>
        <fullName evidence="4">20 kDa chaperonin, chloroplastic</fullName>
    </recommendedName>
    <alternativeName>
        <fullName evidence="3">Chaperonin 10</fullName>
    </alternativeName>
    <alternativeName>
        <fullName evidence="5">Protein Cpn21</fullName>
    </alternativeName>
</protein>